<proteinExistence type="predicted"/>
<reference evidence="1" key="1">
    <citation type="submission" date="2021-06" db="EMBL/GenBank/DDBJ databases">
        <authorList>
            <person name="Kallberg Y."/>
            <person name="Tangrot J."/>
            <person name="Rosling A."/>
        </authorList>
    </citation>
    <scope>NUCLEOTIDE SEQUENCE</scope>
    <source>
        <strain evidence="1">87-6 pot B 2015</strain>
    </source>
</reference>
<comment type="caution">
    <text evidence="1">The sequence shown here is derived from an EMBL/GenBank/DDBJ whole genome shotgun (WGS) entry which is preliminary data.</text>
</comment>
<evidence type="ECO:0000313" key="2">
    <source>
        <dbReference type="Proteomes" id="UP000789375"/>
    </source>
</evidence>
<protein>
    <submittedName>
        <fullName evidence="1">10344_t:CDS:1</fullName>
    </submittedName>
</protein>
<dbReference type="AlphaFoldDB" id="A0A9N8VQI7"/>
<gene>
    <name evidence="1" type="ORF">FMOSSE_LOCUS2146</name>
</gene>
<name>A0A9N8VQI7_FUNMO</name>
<accession>A0A9N8VQI7</accession>
<organism evidence="1 2">
    <name type="scientific">Funneliformis mosseae</name>
    <name type="common">Endomycorrhizal fungus</name>
    <name type="synonym">Glomus mosseae</name>
    <dbReference type="NCBI Taxonomy" id="27381"/>
    <lineage>
        <taxon>Eukaryota</taxon>
        <taxon>Fungi</taxon>
        <taxon>Fungi incertae sedis</taxon>
        <taxon>Mucoromycota</taxon>
        <taxon>Glomeromycotina</taxon>
        <taxon>Glomeromycetes</taxon>
        <taxon>Glomerales</taxon>
        <taxon>Glomeraceae</taxon>
        <taxon>Funneliformis</taxon>
    </lineage>
</organism>
<evidence type="ECO:0000313" key="1">
    <source>
        <dbReference type="EMBL" id="CAG8463198.1"/>
    </source>
</evidence>
<dbReference type="Proteomes" id="UP000789375">
    <property type="component" value="Unassembled WGS sequence"/>
</dbReference>
<sequence length="46" mass="5330">MASLEKVVSFLRPKVTTVTHSLKTFLKILLQHHPILLRFEAVLMLE</sequence>
<keyword evidence="2" id="KW-1185">Reference proteome</keyword>
<dbReference type="EMBL" id="CAJVPP010000268">
    <property type="protein sequence ID" value="CAG8463198.1"/>
    <property type="molecule type" value="Genomic_DNA"/>
</dbReference>